<dbReference type="Pfam" id="PF01753">
    <property type="entry name" value="zf-MYND"/>
    <property type="match status" value="1"/>
</dbReference>
<sequence length="263" mass="29342">MAPRIEFKAGVIAAEGTTADEFGSNKLTTRTCDLRDCKNYEKLNKCARCRTAMYCSRECQKADWAHHKAFCQLVRDFPPPTDPDTGGESPLQRHLRLWTARFNGSLVCATIVALQLNKRPQNIDEFGLVVTLQPRPHAEAGARFNLVSAVVAPMTEIEAISRLGRQSRGPEHGPTTMQLHQQHRDAMKKRSGGQEDYAAVVVIAQNLGPHALSGGMSTVIRFKPIQVHRKMVRSAQLTDPTLAWYQSLEMQVERDIPNQEIVG</sequence>
<dbReference type="Proteomes" id="UP001215280">
    <property type="component" value="Unassembled WGS sequence"/>
</dbReference>
<evidence type="ECO:0000256" key="3">
    <source>
        <dbReference type="ARBA" id="ARBA00022833"/>
    </source>
</evidence>
<feature type="domain" description="MYND-type" evidence="5">
    <location>
        <begin position="34"/>
        <end position="71"/>
    </location>
</feature>
<keyword evidence="1" id="KW-0479">Metal-binding</keyword>
<dbReference type="EMBL" id="JARJLG010000124">
    <property type="protein sequence ID" value="KAJ7741182.1"/>
    <property type="molecule type" value="Genomic_DNA"/>
</dbReference>
<dbReference type="PROSITE" id="PS50865">
    <property type="entry name" value="ZF_MYND_2"/>
    <property type="match status" value="1"/>
</dbReference>
<protein>
    <recommendedName>
        <fullName evidence="5">MYND-type domain-containing protein</fullName>
    </recommendedName>
</protein>
<evidence type="ECO:0000259" key="5">
    <source>
        <dbReference type="PROSITE" id="PS50865"/>
    </source>
</evidence>
<keyword evidence="3" id="KW-0862">Zinc</keyword>
<gene>
    <name evidence="6" type="ORF">DFH07DRAFT_1064039</name>
</gene>
<keyword evidence="7" id="KW-1185">Reference proteome</keyword>
<keyword evidence="2 4" id="KW-0863">Zinc-finger</keyword>
<dbReference type="AlphaFoldDB" id="A0AAD7N276"/>
<organism evidence="6 7">
    <name type="scientific">Mycena maculata</name>
    <dbReference type="NCBI Taxonomy" id="230809"/>
    <lineage>
        <taxon>Eukaryota</taxon>
        <taxon>Fungi</taxon>
        <taxon>Dikarya</taxon>
        <taxon>Basidiomycota</taxon>
        <taxon>Agaricomycotina</taxon>
        <taxon>Agaricomycetes</taxon>
        <taxon>Agaricomycetidae</taxon>
        <taxon>Agaricales</taxon>
        <taxon>Marasmiineae</taxon>
        <taxon>Mycenaceae</taxon>
        <taxon>Mycena</taxon>
    </lineage>
</organism>
<evidence type="ECO:0000256" key="2">
    <source>
        <dbReference type="ARBA" id="ARBA00022771"/>
    </source>
</evidence>
<evidence type="ECO:0000256" key="4">
    <source>
        <dbReference type="PROSITE-ProRule" id="PRU00134"/>
    </source>
</evidence>
<comment type="caution">
    <text evidence="6">The sequence shown here is derived from an EMBL/GenBank/DDBJ whole genome shotgun (WGS) entry which is preliminary data.</text>
</comment>
<reference evidence="6" key="1">
    <citation type="submission" date="2023-03" db="EMBL/GenBank/DDBJ databases">
        <title>Massive genome expansion in bonnet fungi (Mycena s.s.) driven by repeated elements and novel gene families across ecological guilds.</title>
        <authorList>
            <consortium name="Lawrence Berkeley National Laboratory"/>
            <person name="Harder C.B."/>
            <person name="Miyauchi S."/>
            <person name="Viragh M."/>
            <person name="Kuo A."/>
            <person name="Thoen E."/>
            <person name="Andreopoulos B."/>
            <person name="Lu D."/>
            <person name="Skrede I."/>
            <person name="Drula E."/>
            <person name="Henrissat B."/>
            <person name="Morin E."/>
            <person name="Kohler A."/>
            <person name="Barry K."/>
            <person name="LaButti K."/>
            <person name="Morin E."/>
            <person name="Salamov A."/>
            <person name="Lipzen A."/>
            <person name="Mereny Z."/>
            <person name="Hegedus B."/>
            <person name="Baldrian P."/>
            <person name="Stursova M."/>
            <person name="Weitz H."/>
            <person name="Taylor A."/>
            <person name="Grigoriev I.V."/>
            <person name="Nagy L.G."/>
            <person name="Martin F."/>
            <person name="Kauserud H."/>
        </authorList>
    </citation>
    <scope>NUCLEOTIDE SEQUENCE</scope>
    <source>
        <strain evidence="6">CBHHK188m</strain>
    </source>
</reference>
<dbReference type="InterPro" id="IPR002893">
    <property type="entry name" value="Znf_MYND"/>
</dbReference>
<proteinExistence type="predicted"/>
<dbReference type="Gene3D" id="6.10.140.2220">
    <property type="match status" value="1"/>
</dbReference>
<evidence type="ECO:0000313" key="7">
    <source>
        <dbReference type="Proteomes" id="UP001215280"/>
    </source>
</evidence>
<evidence type="ECO:0000256" key="1">
    <source>
        <dbReference type="ARBA" id="ARBA00022723"/>
    </source>
</evidence>
<accession>A0AAD7N276</accession>
<name>A0AAD7N276_9AGAR</name>
<dbReference type="SUPFAM" id="SSF144232">
    <property type="entry name" value="HIT/MYND zinc finger-like"/>
    <property type="match status" value="1"/>
</dbReference>
<evidence type="ECO:0000313" key="6">
    <source>
        <dbReference type="EMBL" id="KAJ7741182.1"/>
    </source>
</evidence>
<dbReference type="GO" id="GO:0008270">
    <property type="term" value="F:zinc ion binding"/>
    <property type="evidence" value="ECO:0007669"/>
    <property type="project" value="UniProtKB-KW"/>
</dbReference>